<keyword evidence="2" id="KW-1185">Reference proteome</keyword>
<sequence>MSRAPLQGLRIVGMSRIWGGAYCTQLLAYMGADTSDVSRDLLAKHMLWTTNDTDRLGYGHKSNVDHSKDKK</sequence>
<organism evidence="1 2">
    <name type="scientific">Roseovarius lutimaris</name>
    <dbReference type="NCBI Taxonomy" id="1005928"/>
    <lineage>
        <taxon>Bacteria</taxon>
        <taxon>Pseudomonadati</taxon>
        <taxon>Pseudomonadota</taxon>
        <taxon>Alphaproteobacteria</taxon>
        <taxon>Rhodobacterales</taxon>
        <taxon>Roseobacteraceae</taxon>
        <taxon>Roseovarius</taxon>
    </lineage>
</organism>
<evidence type="ECO:0000313" key="2">
    <source>
        <dbReference type="Proteomes" id="UP000198599"/>
    </source>
</evidence>
<proteinExistence type="predicted"/>
<dbReference type="Proteomes" id="UP000198599">
    <property type="component" value="Unassembled WGS sequence"/>
</dbReference>
<gene>
    <name evidence="1" type="ORF">SAMN04487859_12255</name>
</gene>
<reference evidence="2" key="1">
    <citation type="submission" date="2016-10" db="EMBL/GenBank/DDBJ databases">
        <authorList>
            <person name="Varghese N."/>
            <person name="Submissions S."/>
        </authorList>
    </citation>
    <scope>NUCLEOTIDE SEQUENCE [LARGE SCALE GENOMIC DNA]</scope>
    <source>
        <strain evidence="2">DSM 28463</strain>
    </source>
</reference>
<evidence type="ECO:0000313" key="1">
    <source>
        <dbReference type="EMBL" id="SFO28062.1"/>
    </source>
</evidence>
<protein>
    <submittedName>
        <fullName evidence="1">Uncharacterized protein</fullName>
    </submittedName>
</protein>
<dbReference type="EMBL" id="FOVP01000022">
    <property type="protein sequence ID" value="SFO28062.1"/>
    <property type="molecule type" value="Genomic_DNA"/>
</dbReference>
<dbReference type="Gene3D" id="3.40.50.10540">
    <property type="entry name" value="Crotonobetainyl-coa:carnitine coa-transferase, domain 1"/>
    <property type="match status" value="1"/>
</dbReference>
<dbReference type="SUPFAM" id="SSF89796">
    <property type="entry name" value="CoA-transferase family III (CaiB/BaiF)"/>
    <property type="match status" value="1"/>
</dbReference>
<dbReference type="InterPro" id="IPR023606">
    <property type="entry name" value="CoA-Trfase_III_dom_1_sf"/>
</dbReference>
<accession>A0A1I5FWD4</accession>
<dbReference type="AlphaFoldDB" id="A0A1I5FWD4"/>
<name>A0A1I5FWD4_9RHOB</name>